<dbReference type="GO" id="GO:0020037">
    <property type="term" value="F:heme binding"/>
    <property type="evidence" value="ECO:0007669"/>
    <property type="project" value="TreeGrafter"/>
</dbReference>
<dbReference type="PRINTS" id="PR00407">
    <property type="entry name" value="EUMOPTERIN"/>
</dbReference>
<evidence type="ECO:0000256" key="2">
    <source>
        <dbReference type="ARBA" id="ARBA00022505"/>
    </source>
</evidence>
<dbReference type="AlphaFoldDB" id="A0A2W0H3J0"/>
<keyword evidence="8" id="KW-1185">Reference proteome</keyword>
<dbReference type="Proteomes" id="UP000248066">
    <property type="component" value="Unassembled WGS sequence"/>
</dbReference>
<dbReference type="EMBL" id="PDOF01000002">
    <property type="protein sequence ID" value="PYZ96403.1"/>
    <property type="molecule type" value="Genomic_DNA"/>
</dbReference>
<dbReference type="GO" id="GO:0006790">
    <property type="term" value="P:sulfur compound metabolic process"/>
    <property type="evidence" value="ECO:0007669"/>
    <property type="project" value="TreeGrafter"/>
</dbReference>
<dbReference type="InterPro" id="IPR014756">
    <property type="entry name" value="Ig_E-set"/>
</dbReference>
<dbReference type="InterPro" id="IPR036374">
    <property type="entry name" value="OxRdtase_Mopterin-bd_sf"/>
</dbReference>
<dbReference type="Pfam" id="PF03404">
    <property type="entry name" value="Mo-co_dimer"/>
    <property type="match status" value="1"/>
</dbReference>
<evidence type="ECO:0000259" key="5">
    <source>
        <dbReference type="Pfam" id="PF00174"/>
    </source>
</evidence>
<organism evidence="7 8">
    <name type="scientific">Alteribacter lacisalsi</name>
    <dbReference type="NCBI Taxonomy" id="2045244"/>
    <lineage>
        <taxon>Bacteria</taxon>
        <taxon>Bacillati</taxon>
        <taxon>Bacillota</taxon>
        <taxon>Bacilli</taxon>
        <taxon>Bacillales</taxon>
        <taxon>Bacillaceae</taxon>
        <taxon>Alteribacter</taxon>
    </lineage>
</organism>
<gene>
    <name evidence="7" type="ORF">CR205_11810</name>
</gene>
<dbReference type="Gene3D" id="2.60.40.650">
    <property type="match status" value="1"/>
</dbReference>
<dbReference type="GO" id="GO:0008482">
    <property type="term" value="F:sulfite oxidase activity"/>
    <property type="evidence" value="ECO:0007669"/>
    <property type="project" value="TreeGrafter"/>
</dbReference>
<dbReference type="PANTHER" id="PTHR19372:SF7">
    <property type="entry name" value="SULFITE OXIDASE, MITOCHONDRIAL"/>
    <property type="match status" value="1"/>
</dbReference>
<dbReference type="GO" id="GO:0030151">
    <property type="term" value="F:molybdenum ion binding"/>
    <property type="evidence" value="ECO:0007669"/>
    <property type="project" value="InterPro"/>
</dbReference>
<reference evidence="7 8" key="1">
    <citation type="submission" date="2017-10" db="EMBL/GenBank/DDBJ databases">
        <title>Bacillus sp. nov., a halophilic bacterium isolated from a Yangshapao Lake.</title>
        <authorList>
            <person name="Wang H."/>
        </authorList>
    </citation>
    <scope>NUCLEOTIDE SEQUENCE [LARGE SCALE GENOMIC DNA]</scope>
    <source>
        <strain evidence="7 8">YSP-3</strain>
    </source>
</reference>
<proteinExistence type="predicted"/>
<feature type="domain" description="Moybdenum cofactor oxidoreductase dimerisation" evidence="6">
    <location>
        <begin position="236"/>
        <end position="351"/>
    </location>
</feature>
<keyword evidence="3" id="KW-0479">Metal-binding</keyword>
<comment type="cofactor">
    <cofactor evidence="1">
        <name>Mo-molybdopterin</name>
        <dbReference type="ChEBI" id="CHEBI:71302"/>
    </cofactor>
</comment>
<dbReference type="GO" id="GO:0043546">
    <property type="term" value="F:molybdopterin cofactor binding"/>
    <property type="evidence" value="ECO:0007669"/>
    <property type="project" value="TreeGrafter"/>
</dbReference>
<dbReference type="CDD" id="cd02110">
    <property type="entry name" value="SO_family_Moco_dimer"/>
    <property type="match status" value="1"/>
</dbReference>
<dbReference type="InterPro" id="IPR005066">
    <property type="entry name" value="MoCF_OxRdtse_dimer"/>
</dbReference>
<evidence type="ECO:0000313" key="7">
    <source>
        <dbReference type="EMBL" id="PYZ96403.1"/>
    </source>
</evidence>
<comment type="caution">
    <text evidence="7">The sequence shown here is derived from an EMBL/GenBank/DDBJ whole genome shotgun (WGS) entry which is preliminary data.</text>
</comment>
<evidence type="ECO:0000259" key="6">
    <source>
        <dbReference type="Pfam" id="PF03404"/>
    </source>
</evidence>
<evidence type="ECO:0000313" key="8">
    <source>
        <dbReference type="Proteomes" id="UP000248066"/>
    </source>
</evidence>
<dbReference type="Pfam" id="PF00174">
    <property type="entry name" value="Oxidored_molyb"/>
    <property type="match status" value="1"/>
</dbReference>
<dbReference type="PANTHER" id="PTHR19372">
    <property type="entry name" value="SULFITE REDUCTASE"/>
    <property type="match status" value="1"/>
</dbReference>
<evidence type="ECO:0000256" key="3">
    <source>
        <dbReference type="ARBA" id="ARBA00022723"/>
    </source>
</evidence>
<sequence length="353" mass="39633">MRTPSVRPFLTTRGLVPENQESPVHYIIPETTEPRFHFRRNHFAYPSLSPLSYWLQVEGHVENPLWFSLQDLLALPAVTVPALLECAGNKRGLFEPVVYGEQWEKGAISQGYWTGVPLKTLLEKAVVKEGAAEVVTIGMDRGKRPGTEGSVSFARSLPLEKATHEDTIIAYAYNDRSIPFKMGYPLRLIVPGWYAMASVKWLRQIRVSEESFTGPYQTEDYVCYPDKDSDEGAFPVTEIKLDSSILQPMQRAILPSGSHTIHGIAWSSTGVIARIYVSTDGGTSWSEAELDPEQVGYHWTRWSMEWLDVQPGNYTILSKAVDASGAAQPETAFWNRNGYGYNAVDRVEVKVEE</sequence>
<keyword evidence="4" id="KW-0560">Oxidoreductase</keyword>
<dbReference type="InterPro" id="IPR008335">
    <property type="entry name" value="Mopterin_OxRdtase_euk"/>
</dbReference>
<dbReference type="SUPFAM" id="SSF81296">
    <property type="entry name" value="E set domains"/>
    <property type="match status" value="1"/>
</dbReference>
<feature type="domain" description="Oxidoreductase molybdopterin-binding" evidence="5">
    <location>
        <begin position="42"/>
        <end position="215"/>
    </location>
</feature>
<evidence type="ECO:0000256" key="1">
    <source>
        <dbReference type="ARBA" id="ARBA00001924"/>
    </source>
</evidence>
<keyword evidence="2" id="KW-0500">Molybdenum</keyword>
<dbReference type="OrthoDB" id="9778777at2"/>
<dbReference type="SUPFAM" id="SSF56524">
    <property type="entry name" value="Oxidoreductase molybdopterin-binding domain"/>
    <property type="match status" value="1"/>
</dbReference>
<accession>A0A2W0H3J0</accession>
<evidence type="ECO:0000256" key="4">
    <source>
        <dbReference type="ARBA" id="ARBA00023002"/>
    </source>
</evidence>
<dbReference type="InterPro" id="IPR000572">
    <property type="entry name" value="OxRdtase_Mopterin-bd_dom"/>
</dbReference>
<name>A0A2W0H3J0_9BACI</name>
<dbReference type="RefSeq" id="WP_110520057.1">
    <property type="nucleotide sequence ID" value="NZ_PDOF01000002.1"/>
</dbReference>
<dbReference type="Gene3D" id="3.90.420.10">
    <property type="entry name" value="Oxidoreductase, molybdopterin-binding domain"/>
    <property type="match status" value="1"/>
</dbReference>
<protein>
    <submittedName>
        <fullName evidence="7">Sulfite oxidase</fullName>
    </submittedName>
</protein>